<dbReference type="Proteomes" id="UP000198956">
    <property type="component" value="Unassembled WGS sequence"/>
</dbReference>
<dbReference type="SUPFAM" id="SSF53901">
    <property type="entry name" value="Thiolase-like"/>
    <property type="match status" value="1"/>
</dbReference>
<dbReference type="EMBL" id="FNDE01000003">
    <property type="protein sequence ID" value="SDG79270.1"/>
    <property type="molecule type" value="Genomic_DNA"/>
</dbReference>
<dbReference type="AlphaFoldDB" id="A0A1G7X6R6"/>
<dbReference type="InterPro" id="IPR020616">
    <property type="entry name" value="Thiolase_N"/>
</dbReference>
<feature type="domain" description="Thiolase N-terminal" evidence="1">
    <location>
        <begin position="18"/>
        <end position="63"/>
    </location>
</feature>
<evidence type="ECO:0000259" key="1">
    <source>
        <dbReference type="Pfam" id="PF00108"/>
    </source>
</evidence>
<keyword evidence="5" id="KW-1185">Reference proteome</keyword>
<protein>
    <submittedName>
        <fullName evidence="3">Thiolase, N-terminal domain</fullName>
    </submittedName>
</protein>
<organism evidence="3 4">
    <name type="scientific">Aneurinibacillus thermoaerophilus</name>
    <dbReference type="NCBI Taxonomy" id="143495"/>
    <lineage>
        <taxon>Bacteria</taxon>
        <taxon>Bacillati</taxon>
        <taxon>Bacillota</taxon>
        <taxon>Bacilli</taxon>
        <taxon>Bacillales</taxon>
        <taxon>Paenibacillaceae</taxon>
        <taxon>Aneurinibacillus group</taxon>
        <taxon>Aneurinibacillus</taxon>
    </lineage>
</organism>
<proteinExistence type="predicted"/>
<dbReference type="GeneID" id="97141452"/>
<dbReference type="Pfam" id="PF00108">
    <property type="entry name" value="Thiolase_N"/>
    <property type="match status" value="1"/>
</dbReference>
<name>A0A1G7X6R6_ANETH</name>
<reference evidence="2 5" key="2">
    <citation type="submission" date="2021-08" db="EMBL/GenBank/DDBJ databases">
        <title>Complete genome sequence of the strain Aneurinibacillus thermoaerophilus CCM 8960.</title>
        <authorList>
            <person name="Musilova J."/>
            <person name="Kourilova X."/>
            <person name="Pernicova I."/>
            <person name="Bezdicek M."/>
            <person name="Lengerova M."/>
            <person name="Obruca S."/>
            <person name="Sedlar K."/>
        </authorList>
    </citation>
    <scope>NUCLEOTIDE SEQUENCE [LARGE SCALE GENOMIC DNA]</scope>
    <source>
        <strain evidence="2 5">CCM 8960</strain>
    </source>
</reference>
<dbReference type="GO" id="GO:0016747">
    <property type="term" value="F:acyltransferase activity, transferring groups other than amino-acyl groups"/>
    <property type="evidence" value="ECO:0007669"/>
    <property type="project" value="InterPro"/>
</dbReference>
<dbReference type="InterPro" id="IPR016039">
    <property type="entry name" value="Thiolase-like"/>
</dbReference>
<gene>
    <name evidence="2" type="ORF">K3F53_08730</name>
    <name evidence="3" type="ORF">SAMN04489735_10035</name>
</gene>
<dbReference type="RefSeq" id="WP_091259856.1">
    <property type="nucleotide sequence ID" value="NZ_CP080764.1"/>
</dbReference>
<dbReference type="EMBL" id="CP080764">
    <property type="protein sequence ID" value="QYY44242.1"/>
    <property type="molecule type" value="Genomic_DNA"/>
</dbReference>
<sequence length="71" mass="7924">MIRCKSYFYRPVFLKEIIVERAGIAVDWLDEVILGNVFQSGGKGNLAWQATLKAGIPETVPAKQKASRQSE</sequence>
<evidence type="ECO:0000313" key="2">
    <source>
        <dbReference type="EMBL" id="QYY44242.1"/>
    </source>
</evidence>
<evidence type="ECO:0000313" key="5">
    <source>
        <dbReference type="Proteomes" id="UP000826616"/>
    </source>
</evidence>
<evidence type="ECO:0000313" key="3">
    <source>
        <dbReference type="EMBL" id="SDG79270.1"/>
    </source>
</evidence>
<evidence type="ECO:0000313" key="4">
    <source>
        <dbReference type="Proteomes" id="UP000198956"/>
    </source>
</evidence>
<dbReference type="Gene3D" id="3.40.47.10">
    <property type="match status" value="1"/>
</dbReference>
<dbReference type="Proteomes" id="UP000826616">
    <property type="component" value="Chromosome"/>
</dbReference>
<reference evidence="3 4" key="1">
    <citation type="submission" date="2016-10" db="EMBL/GenBank/DDBJ databases">
        <authorList>
            <person name="de Groot N.N."/>
        </authorList>
    </citation>
    <scope>NUCLEOTIDE SEQUENCE [LARGE SCALE GENOMIC DNA]</scope>
    <source>
        <strain evidence="3 4">L 420-91</strain>
    </source>
</reference>
<accession>A0A1G7X6R6</accession>